<dbReference type="SMART" id="SM00487">
    <property type="entry name" value="DEXDc"/>
    <property type="match status" value="1"/>
</dbReference>
<evidence type="ECO:0000259" key="2">
    <source>
        <dbReference type="PROSITE" id="PS51192"/>
    </source>
</evidence>
<dbReference type="InterPro" id="IPR038718">
    <property type="entry name" value="SNF2-like_sf"/>
</dbReference>
<keyword evidence="4" id="KW-0347">Helicase</keyword>
<gene>
    <name evidence="4" type="ORF">ACIBP5_33255</name>
</gene>
<dbReference type="InterPro" id="IPR001650">
    <property type="entry name" value="Helicase_C-like"/>
</dbReference>
<evidence type="ECO:0000256" key="1">
    <source>
        <dbReference type="ARBA" id="ARBA00022801"/>
    </source>
</evidence>
<dbReference type="InterPro" id="IPR027417">
    <property type="entry name" value="P-loop_NTPase"/>
</dbReference>
<dbReference type="Pfam" id="PF00271">
    <property type="entry name" value="Helicase_C"/>
    <property type="match status" value="1"/>
</dbReference>
<keyword evidence="5" id="KW-1185">Reference proteome</keyword>
<dbReference type="SMART" id="SM00490">
    <property type="entry name" value="HELICc"/>
    <property type="match status" value="1"/>
</dbReference>
<dbReference type="Gene3D" id="3.40.50.300">
    <property type="entry name" value="P-loop containing nucleotide triphosphate hydrolases"/>
    <property type="match status" value="1"/>
</dbReference>
<accession>A0ABW8AEP9</accession>
<dbReference type="EMBL" id="JBITMB010000010">
    <property type="protein sequence ID" value="MFI7444868.1"/>
    <property type="molecule type" value="Genomic_DNA"/>
</dbReference>
<name>A0ABW8AEP9_9ACTN</name>
<keyword evidence="4" id="KW-0547">Nucleotide-binding</keyword>
<dbReference type="PROSITE" id="PS51194">
    <property type="entry name" value="HELICASE_CTER"/>
    <property type="match status" value="1"/>
</dbReference>
<dbReference type="GO" id="GO:0016787">
    <property type="term" value="F:hydrolase activity"/>
    <property type="evidence" value="ECO:0007669"/>
    <property type="project" value="UniProtKB-KW"/>
</dbReference>
<keyword evidence="1 4" id="KW-0378">Hydrolase</keyword>
<evidence type="ECO:0000313" key="5">
    <source>
        <dbReference type="Proteomes" id="UP001612928"/>
    </source>
</evidence>
<dbReference type="CDD" id="cd17919">
    <property type="entry name" value="DEXHc_Snf"/>
    <property type="match status" value="1"/>
</dbReference>
<protein>
    <submittedName>
        <fullName evidence="4">DEAD/DEAH box helicase</fullName>
        <ecNumber evidence="4">3.6.4.-</ecNumber>
    </submittedName>
</protein>
<dbReference type="InterPro" id="IPR014001">
    <property type="entry name" value="Helicase_ATP-bd"/>
</dbReference>
<evidence type="ECO:0000259" key="3">
    <source>
        <dbReference type="PROSITE" id="PS51194"/>
    </source>
</evidence>
<feature type="domain" description="Helicase C-terminal" evidence="3">
    <location>
        <begin position="557"/>
        <end position="709"/>
    </location>
</feature>
<reference evidence="4 5" key="1">
    <citation type="submission" date="2024-10" db="EMBL/GenBank/DDBJ databases">
        <title>The Natural Products Discovery Center: Release of the First 8490 Sequenced Strains for Exploring Actinobacteria Biosynthetic Diversity.</title>
        <authorList>
            <person name="Kalkreuter E."/>
            <person name="Kautsar S.A."/>
            <person name="Yang D."/>
            <person name="Bader C.D."/>
            <person name="Teijaro C.N."/>
            <person name="Fluegel L."/>
            <person name="Davis C.M."/>
            <person name="Simpson J.R."/>
            <person name="Lauterbach L."/>
            <person name="Steele A.D."/>
            <person name="Gui C."/>
            <person name="Meng S."/>
            <person name="Li G."/>
            <person name="Viehrig K."/>
            <person name="Ye F."/>
            <person name="Su P."/>
            <person name="Kiefer A.F."/>
            <person name="Nichols A."/>
            <person name="Cepeda A.J."/>
            <person name="Yan W."/>
            <person name="Fan B."/>
            <person name="Jiang Y."/>
            <person name="Adhikari A."/>
            <person name="Zheng C.-J."/>
            <person name="Schuster L."/>
            <person name="Cowan T.M."/>
            <person name="Smanski M.J."/>
            <person name="Chevrette M.G."/>
            <person name="De Carvalho L.P.S."/>
            <person name="Shen B."/>
        </authorList>
    </citation>
    <scope>NUCLEOTIDE SEQUENCE [LARGE SCALE GENOMIC DNA]</scope>
    <source>
        <strain evidence="4 5">NPDC049503</strain>
    </source>
</reference>
<sequence length="745" mass="84226">MLFSRRRERTEIHNWARDLLASLQDDQQSGHRLLEGATAATHRARRTMRDHKIKARLARLPVQQLDYDGRKVPAALLHAAGLHTAADLYHHRHRLTRIDGIGQKYAARLRQGLFRALKPLADDLRPSLDERTWQVYEVDVARALYTLHAAKNLSQAPAWHILQPLMKDLHELARATRRRSWFTAADDRQRQLLIRHQTLWERAHAPSIGVSLAEVRRQNDHVEQLVRKPPASGEVKAAWRRHNATLMALLEQLTVHEGDPSEQEAILARAGRRSIPADLAGQIAAVHLDRSLLRKELRLYQELGAAFALVVGRAVLGDEMGLGKSVQALVAIGHVIAREREHHHLIICPASLVDTWLQEIAETLPEVPAFAYRGPDADADRRRWMTERGLLIVSFNMATALAGHSLPRLGFAVVDEAHLVKNPGSQRTQATAALVTQARRCLLMGGTPMENNAREFLNVIELANPDKGRDLRRVFGGGERAHREPDRFRRVIADVYLRRNKSDVMQELPPLTLHDELISLKRSERREYEQIALTEHVMTVRKKLTTLGGRASGKMQRLDEIAQECRANEQKLLVFSFFRDALVLAEAILGSDCSVLHGDVRSPDRARQISDFERAPGFAALVAQITVGGQGLNLHSASVIVILEPQDRPSTEWQAAGRAHRIGQTRPVTLYRLITLDTLEERLVQRGHVKADIFNRVAHPSDLAEDIEAHFVDRGVDLDALLEEERQRIRFRERCRPDEHAEPSA</sequence>
<dbReference type="RefSeq" id="WP_397025187.1">
    <property type="nucleotide sequence ID" value="NZ_JBITMB010000010.1"/>
</dbReference>
<feature type="domain" description="Helicase ATP-binding" evidence="2">
    <location>
        <begin position="305"/>
        <end position="466"/>
    </location>
</feature>
<evidence type="ECO:0000313" key="4">
    <source>
        <dbReference type="EMBL" id="MFI7444868.1"/>
    </source>
</evidence>
<dbReference type="EC" id="3.6.4.-" evidence="4"/>
<dbReference type="GO" id="GO:0004386">
    <property type="term" value="F:helicase activity"/>
    <property type="evidence" value="ECO:0007669"/>
    <property type="project" value="UniProtKB-KW"/>
</dbReference>
<keyword evidence="4" id="KW-0067">ATP-binding</keyword>
<dbReference type="PANTHER" id="PTHR10799">
    <property type="entry name" value="SNF2/RAD54 HELICASE FAMILY"/>
    <property type="match status" value="1"/>
</dbReference>
<dbReference type="Proteomes" id="UP001612928">
    <property type="component" value="Unassembled WGS sequence"/>
</dbReference>
<dbReference type="InterPro" id="IPR049730">
    <property type="entry name" value="SNF2/RAD54-like_C"/>
</dbReference>
<dbReference type="Gene3D" id="3.40.50.10810">
    <property type="entry name" value="Tandem AAA-ATPase domain"/>
    <property type="match status" value="1"/>
</dbReference>
<dbReference type="InterPro" id="IPR000330">
    <property type="entry name" value="SNF2_N"/>
</dbReference>
<dbReference type="CDD" id="cd18793">
    <property type="entry name" value="SF2_C_SNF"/>
    <property type="match status" value="1"/>
</dbReference>
<organism evidence="4 5">
    <name type="scientific">Nonomuraea indica</name>
    <dbReference type="NCBI Taxonomy" id="1581193"/>
    <lineage>
        <taxon>Bacteria</taxon>
        <taxon>Bacillati</taxon>
        <taxon>Actinomycetota</taxon>
        <taxon>Actinomycetes</taxon>
        <taxon>Streptosporangiales</taxon>
        <taxon>Streptosporangiaceae</taxon>
        <taxon>Nonomuraea</taxon>
    </lineage>
</organism>
<dbReference type="PROSITE" id="PS51192">
    <property type="entry name" value="HELICASE_ATP_BIND_1"/>
    <property type="match status" value="1"/>
</dbReference>
<dbReference type="Pfam" id="PF00176">
    <property type="entry name" value="SNF2-rel_dom"/>
    <property type="match status" value="1"/>
</dbReference>
<comment type="caution">
    <text evidence="4">The sequence shown here is derived from an EMBL/GenBank/DDBJ whole genome shotgun (WGS) entry which is preliminary data.</text>
</comment>
<dbReference type="SUPFAM" id="SSF52540">
    <property type="entry name" value="P-loop containing nucleoside triphosphate hydrolases"/>
    <property type="match status" value="2"/>
</dbReference>
<proteinExistence type="predicted"/>